<evidence type="ECO:0000256" key="2">
    <source>
        <dbReference type="ARBA" id="ARBA00022729"/>
    </source>
</evidence>
<feature type="signal peptide" evidence="3">
    <location>
        <begin position="1"/>
        <end position="21"/>
    </location>
</feature>
<dbReference type="Gene3D" id="3.40.50.2300">
    <property type="match status" value="2"/>
</dbReference>
<dbReference type="RefSeq" id="WP_280762849.1">
    <property type="nucleotide sequence ID" value="NZ_JARXVC010000015.1"/>
</dbReference>
<accession>A0ABT6MGZ1</accession>
<comment type="caution">
    <text evidence="5">The sequence shown here is derived from an EMBL/GenBank/DDBJ whole genome shotgun (WGS) entry which is preliminary data.</text>
</comment>
<dbReference type="InterPro" id="IPR028081">
    <property type="entry name" value="Leu-bd"/>
</dbReference>
<organism evidence="5 6">
    <name type="scientific">Prescottella agglutinans</name>
    <dbReference type="NCBI Taxonomy" id="1644129"/>
    <lineage>
        <taxon>Bacteria</taxon>
        <taxon>Bacillati</taxon>
        <taxon>Actinomycetota</taxon>
        <taxon>Actinomycetes</taxon>
        <taxon>Mycobacteriales</taxon>
        <taxon>Nocardiaceae</taxon>
        <taxon>Prescottella</taxon>
    </lineage>
</organism>
<dbReference type="Pfam" id="PF13458">
    <property type="entry name" value="Peripla_BP_6"/>
    <property type="match status" value="1"/>
</dbReference>
<comment type="similarity">
    <text evidence="1">Belongs to the leucine-binding protein family.</text>
</comment>
<evidence type="ECO:0000256" key="3">
    <source>
        <dbReference type="SAM" id="SignalP"/>
    </source>
</evidence>
<dbReference type="PROSITE" id="PS51257">
    <property type="entry name" value="PROKAR_LIPOPROTEIN"/>
    <property type="match status" value="1"/>
</dbReference>
<keyword evidence="6" id="KW-1185">Reference proteome</keyword>
<dbReference type="PANTHER" id="PTHR30483">
    <property type="entry name" value="LEUCINE-SPECIFIC-BINDING PROTEIN"/>
    <property type="match status" value="1"/>
</dbReference>
<name>A0ABT6MGZ1_9NOCA</name>
<evidence type="ECO:0000313" key="6">
    <source>
        <dbReference type="Proteomes" id="UP001160334"/>
    </source>
</evidence>
<dbReference type="Proteomes" id="UP001160334">
    <property type="component" value="Unassembled WGS sequence"/>
</dbReference>
<proteinExistence type="inferred from homology"/>
<evidence type="ECO:0000259" key="4">
    <source>
        <dbReference type="Pfam" id="PF13458"/>
    </source>
</evidence>
<dbReference type="PANTHER" id="PTHR30483:SF38">
    <property type="entry name" value="BLR7848 PROTEIN"/>
    <property type="match status" value="1"/>
</dbReference>
<gene>
    <name evidence="5" type="ORF">M2280_004830</name>
</gene>
<dbReference type="InterPro" id="IPR051010">
    <property type="entry name" value="BCAA_transport"/>
</dbReference>
<dbReference type="InterPro" id="IPR028082">
    <property type="entry name" value="Peripla_BP_I"/>
</dbReference>
<reference evidence="5 6" key="1">
    <citation type="submission" date="2023-04" db="EMBL/GenBank/DDBJ databases">
        <title>Forest soil microbial communities from Buena Vista Peninsula, Colon Province, Panama.</title>
        <authorList>
            <person name="Bouskill N."/>
        </authorList>
    </citation>
    <scope>NUCLEOTIDE SEQUENCE [LARGE SCALE GENOMIC DNA]</scope>
    <source>
        <strain evidence="5 6">CFH S0262</strain>
    </source>
</reference>
<feature type="domain" description="Leucine-binding protein" evidence="4">
    <location>
        <begin position="49"/>
        <end position="380"/>
    </location>
</feature>
<keyword evidence="2 3" id="KW-0732">Signal</keyword>
<dbReference type="SUPFAM" id="SSF53822">
    <property type="entry name" value="Periplasmic binding protein-like I"/>
    <property type="match status" value="1"/>
</dbReference>
<evidence type="ECO:0000313" key="5">
    <source>
        <dbReference type="EMBL" id="MDH6283579.1"/>
    </source>
</evidence>
<sequence>MGSSRPSVAAAIAAASVLVLAGCGSADSAENGGQDQPYRVLVTGGLGAQGVLAANAQTSILAAKAGVEVQNQAGGVGGRQIELTVVDDGGDATTAVTKVREAINKQKPDLVLNSGPSSVAAAVLPILKQNDILSFNIAPTQDSTDPSKFPLNFDLSPSTADNARSVVGHAKEKGYDNIGVIHGSTAYGEQFGKETTSALEKAGLKQAGNEEYEATALDMTAQLQALKNAGAKALALDAYGAPLGYVLQSMQRLGWDVPLIGNTSVSSTNLIANEPPNGVLGTPEVKNLVTQVYTSTVYDPNDAAVNKMVDTMASLGTIPSTLILAYNYDAFPLVAAAAEKAGTTTDSEKLAQALETEEVQKDAATAIFARYNFTADNHSTNPMQDEMKFIAPTRIINGQYGNPSV</sequence>
<feature type="chain" id="PRO_5047295412" evidence="3">
    <location>
        <begin position="22"/>
        <end position="405"/>
    </location>
</feature>
<evidence type="ECO:0000256" key="1">
    <source>
        <dbReference type="ARBA" id="ARBA00010062"/>
    </source>
</evidence>
<dbReference type="EMBL" id="JARXVC010000015">
    <property type="protein sequence ID" value="MDH6283579.1"/>
    <property type="molecule type" value="Genomic_DNA"/>
</dbReference>
<protein>
    <submittedName>
        <fullName evidence="5">Branched-chain amino acid transport system substrate-binding protein</fullName>
    </submittedName>
</protein>